<keyword evidence="2" id="KW-0732">Signal</keyword>
<feature type="compositionally biased region" description="Basic residues" evidence="1">
    <location>
        <begin position="145"/>
        <end position="162"/>
    </location>
</feature>
<dbReference type="PANTHER" id="PTHR35396">
    <property type="entry name" value="SMALL SECRETED PROTEIN"/>
    <property type="match status" value="1"/>
</dbReference>
<dbReference type="PANTHER" id="PTHR35396:SF1">
    <property type="entry name" value="SMALL SECRETED PROTEIN"/>
    <property type="match status" value="1"/>
</dbReference>
<accession>A0A9Q3D366</accession>
<name>A0A9Q3D366_9BASI</name>
<dbReference type="Proteomes" id="UP000765509">
    <property type="component" value="Unassembled WGS sequence"/>
</dbReference>
<feature type="region of interest" description="Disordered" evidence="1">
    <location>
        <begin position="134"/>
        <end position="162"/>
    </location>
</feature>
<proteinExistence type="predicted"/>
<evidence type="ECO:0000313" key="4">
    <source>
        <dbReference type="Proteomes" id="UP000765509"/>
    </source>
</evidence>
<evidence type="ECO:0000256" key="2">
    <source>
        <dbReference type="SAM" id="SignalP"/>
    </source>
</evidence>
<evidence type="ECO:0000313" key="3">
    <source>
        <dbReference type="EMBL" id="MBW0493790.1"/>
    </source>
</evidence>
<dbReference type="AlphaFoldDB" id="A0A9Q3D366"/>
<feature type="signal peptide" evidence="2">
    <location>
        <begin position="1"/>
        <end position="17"/>
    </location>
</feature>
<organism evidence="3 4">
    <name type="scientific">Austropuccinia psidii MF-1</name>
    <dbReference type="NCBI Taxonomy" id="1389203"/>
    <lineage>
        <taxon>Eukaryota</taxon>
        <taxon>Fungi</taxon>
        <taxon>Dikarya</taxon>
        <taxon>Basidiomycota</taxon>
        <taxon>Pucciniomycotina</taxon>
        <taxon>Pucciniomycetes</taxon>
        <taxon>Pucciniales</taxon>
        <taxon>Sphaerophragmiaceae</taxon>
        <taxon>Austropuccinia</taxon>
    </lineage>
</organism>
<reference evidence="3" key="1">
    <citation type="submission" date="2021-03" db="EMBL/GenBank/DDBJ databases">
        <title>Draft genome sequence of rust myrtle Austropuccinia psidii MF-1, a brazilian biotype.</title>
        <authorList>
            <person name="Quecine M.C."/>
            <person name="Pachon D.M.R."/>
            <person name="Bonatelli M.L."/>
            <person name="Correr F.H."/>
            <person name="Franceschini L.M."/>
            <person name="Leite T.F."/>
            <person name="Margarido G.R.A."/>
            <person name="Almeida C.A."/>
            <person name="Ferrarezi J.A."/>
            <person name="Labate C.A."/>
        </authorList>
    </citation>
    <scope>NUCLEOTIDE SEQUENCE</scope>
    <source>
        <strain evidence="3">MF-1</strain>
    </source>
</reference>
<comment type="caution">
    <text evidence="3">The sequence shown here is derived from an EMBL/GenBank/DDBJ whole genome shotgun (WGS) entry which is preliminary data.</text>
</comment>
<dbReference type="EMBL" id="AVOT02012234">
    <property type="protein sequence ID" value="MBW0493790.1"/>
    <property type="molecule type" value="Genomic_DNA"/>
</dbReference>
<keyword evidence="4" id="KW-1185">Reference proteome</keyword>
<feature type="chain" id="PRO_5040436309" evidence="2">
    <location>
        <begin position="18"/>
        <end position="162"/>
    </location>
</feature>
<protein>
    <submittedName>
        <fullName evidence="3">Uncharacterized protein</fullName>
    </submittedName>
</protein>
<evidence type="ECO:0000256" key="1">
    <source>
        <dbReference type="SAM" id="MobiDB-lite"/>
    </source>
</evidence>
<gene>
    <name evidence="3" type="ORF">O181_033505</name>
</gene>
<sequence length="162" mass="17504">MLSRFFLLGLMLGMVFAATEETDPPPTTPDNAPTSCPALGSLQGKGPTTEWAEAANATQSPNSITVDECSANALVEGKKYAWHKSDAQDNSHDNTTSGICFATTLEPGNEDLTEAQEVTSFFWFDFPGMIPMNDTSENPKVAGNRTHKGHKSHPKHPPSRRA</sequence>